<dbReference type="Proteomes" id="UP000694892">
    <property type="component" value="Chromosome 9_10L"/>
</dbReference>
<accession>A0A974H3H6</accession>
<evidence type="ECO:0000313" key="2">
    <source>
        <dbReference type="Proteomes" id="UP000694892"/>
    </source>
</evidence>
<reference evidence="2" key="1">
    <citation type="journal article" date="2016" name="Nature">
        <title>Genome evolution in the allotetraploid frog Xenopus laevis.</title>
        <authorList>
            <person name="Session A.M."/>
            <person name="Uno Y."/>
            <person name="Kwon T."/>
            <person name="Chapman J.A."/>
            <person name="Toyoda A."/>
            <person name="Takahashi S."/>
            <person name="Fukui A."/>
            <person name="Hikosaka A."/>
            <person name="Suzuki A."/>
            <person name="Kondo M."/>
            <person name="van Heeringen S.J."/>
            <person name="Quigley I."/>
            <person name="Heinz S."/>
            <person name="Ogino H."/>
            <person name="Ochi H."/>
            <person name="Hellsten U."/>
            <person name="Lyons J.B."/>
            <person name="Simakov O."/>
            <person name="Putnam N."/>
            <person name="Stites J."/>
            <person name="Kuroki Y."/>
            <person name="Tanaka T."/>
            <person name="Michiue T."/>
            <person name="Watanabe M."/>
            <person name="Bogdanovic O."/>
            <person name="Lister R."/>
            <person name="Georgiou G."/>
            <person name="Paranjpe S.S."/>
            <person name="van Kruijsbergen I."/>
            <person name="Shu S."/>
            <person name="Carlson J."/>
            <person name="Kinoshita T."/>
            <person name="Ohta Y."/>
            <person name="Mawaribuchi S."/>
            <person name="Jenkins J."/>
            <person name="Grimwood J."/>
            <person name="Schmutz J."/>
            <person name="Mitros T."/>
            <person name="Mozaffari S.V."/>
            <person name="Suzuki Y."/>
            <person name="Haramoto Y."/>
            <person name="Yamamoto T.S."/>
            <person name="Takagi C."/>
            <person name="Heald R."/>
            <person name="Miller K."/>
            <person name="Haudenschild C."/>
            <person name="Kitzman J."/>
            <person name="Nakayama T."/>
            <person name="Izutsu Y."/>
            <person name="Robert J."/>
            <person name="Fortriede J."/>
            <person name="Burns K."/>
            <person name="Lotay V."/>
            <person name="Karimi K."/>
            <person name="Yasuoka Y."/>
            <person name="Dichmann D.S."/>
            <person name="Flajnik M.F."/>
            <person name="Houston D.W."/>
            <person name="Shendure J."/>
            <person name="DuPasquier L."/>
            <person name="Vize P.D."/>
            <person name="Zorn A.M."/>
            <person name="Ito M."/>
            <person name="Marcotte E.M."/>
            <person name="Wallingford J.B."/>
            <person name="Ito Y."/>
            <person name="Asashima M."/>
            <person name="Ueno N."/>
            <person name="Matsuda Y."/>
            <person name="Veenstra G.J."/>
            <person name="Fujiyama A."/>
            <person name="Harland R.M."/>
            <person name="Taira M."/>
            <person name="Rokhsar D.S."/>
        </authorList>
    </citation>
    <scope>NUCLEOTIDE SEQUENCE [LARGE SCALE GENOMIC DNA]</scope>
    <source>
        <strain evidence="2">J</strain>
    </source>
</reference>
<evidence type="ECO:0000313" key="1">
    <source>
        <dbReference type="EMBL" id="OCT63498.1"/>
    </source>
</evidence>
<gene>
    <name evidence="1" type="ORF">XELAEV_18044597mg</name>
</gene>
<organism evidence="1 2">
    <name type="scientific">Xenopus laevis</name>
    <name type="common">African clawed frog</name>
    <dbReference type="NCBI Taxonomy" id="8355"/>
    <lineage>
        <taxon>Eukaryota</taxon>
        <taxon>Metazoa</taxon>
        <taxon>Chordata</taxon>
        <taxon>Craniata</taxon>
        <taxon>Vertebrata</taxon>
        <taxon>Euteleostomi</taxon>
        <taxon>Amphibia</taxon>
        <taxon>Batrachia</taxon>
        <taxon>Anura</taxon>
        <taxon>Pipoidea</taxon>
        <taxon>Pipidae</taxon>
        <taxon>Xenopodinae</taxon>
        <taxon>Xenopus</taxon>
        <taxon>Xenopus</taxon>
    </lineage>
</organism>
<dbReference type="EMBL" id="CM004482">
    <property type="protein sequence ID" value="OCT63498.1"/>
    <property type="molecule type" value="Genomic_DNA"/>
</dbReference>
<dbReference type="AlphaFoldDB" id="A0A974H3H6"/>
<name>A0A974H3H6_XENLA</name>
<protein>
    <submittedName>
        <fullName evidence="1">Uncharacterized protein</fullName>
    </submittedName>
</protein>
<sequence length="77" mass="9136">MILSGAITHLRPNIDYLISVFALAQKMVIFLVHENLCIWCYTKNPCSCTFYMRAVTDLKTLSFYWCWYSNADRDKMR</sequence>
<proteinExistence type="predicted"/>